<keyword evidence="1" id="KW-0472">Membrane</keyword>
<reference evidence="2" key="1">
    <citation type="journal article" date="2021" name="Mol. Ecol. Resour.">
        <title>Phylogenomic analyses of the genus Drosophila reveals genomic signals of climate adaptation.</title>
        <authorList>
            <person name="Li F."/>
            <person name="Rane R.V."/>
            <person name="Luria V."/>
            <person name="Xiong Z."/>
            <person name="Chen J."/>
            <person name="Li Z."/>
            <person name="Catullo R.A."/>
            <person name="Griffin P.C."/>
            <person name="Schiffer M."/>
            <person name="Pearce S."/>
            <person name="Lee S.F."/>
            <person name="McElroy K."/>
            <person name="Stocker A."/>
            <person name="Shirriffs J."/>
            <person name="Cockerell F."/>
            <person name="Coppin C."/>
            <person name="Sgro C.M."/>
            <person name="Karger A."/>
            <person name="Cain J.W."/>
            <person name="Weber J.A."/>
            <person name="Santpere G."/>
            <person name="Kirschner M.W."/>
            <person name="Hoffmann A.A."/>
            <person name="Oakeshott J.G."/>
            <person name="Zhang G."/>
        </authorList>
    </citation>
    <scope>NUCLEOTIDE SEQUENCE</scope>
    <source>
        <strain evidence="2">BGI-SZ-2011g</strain>
    </source>
</reference>
<accession>A0AAD4K8T4</accession>
<keyword evidence="1" id="KW-1133">Transmembrane helix</keyword>
<protein>
    <submittedName>
        <fullName evidence="2">Uncharacterized protein</fullName>
    </submittedName>
</protein>
<evidence type="ECO:0000256" key="1">
    <source>
        <dbReference type="SAM" id="Phobius"/>
    </source>
</evidence>
<feature type="transmembrane region" description="Helical" evidence="1">
    <location>
        <begin position="7"/>
        <end position="31"/>
    </location>
</feature>
<proteinExistence type="predicted"/>
<feature type="transmembrane region" description="Helical" evidence="1">
    <location>
        <begin position="37"/>
        <end position="59"/>
    </location>
</feature>
<dbReference type="EMBL" id="JAJJHW010000824">
    <property type="protein sequence ID" value="KAH8381407.1"/>
    <property type="molecule type" value="Genomic_DNA"/>
</dbReference>
<evidence type="ECO:0000313" key="3">
    <source>
        <dbReference type="Proteomes" id="UP001200034"/>
    </source>
</evidence>
<keyword evidence="3" id="KW-1185">Reference proteome</keyword>
<keyword evidence="1" id="KW-0812">Transmembrane</keyword>
<evidence type="ECO:0000313" key="2">
    <source>
        <dbReference type="EMBL" id="KAH8381407.1"/>
    </source>
</evidence>
<dbReference type="Proteomes" id="UP001200034">
    <property type="component" value="Unassembled WGS sequence"/>
</dbReference>
<comment type="caution">
    <text evidence="2">The sequence shown here is derived from an EMBL/GenBank/DDBJ whole genome shotgun (WGS) entry which is preliminary data.</text>
</comment>
<gene>
    <name evidence="2" type="ORF">KR093_004124</name>
</gene>
<organism evidence="2 3">
    <name type="scientific">Drosophila rubida</name>
    <dbReference type="NCBI Taxonomy" id="30044"/>
    <lineage>
        <taxon>Eukaryota</taxon>
        <taxon>Metazoa</taxon>
        <taxon>Ecdysozoa</taxon>
        <taxon>Arthropoda</taxon>
        <taxon>Hexapoda</taxon>
        <taxon>Insecta</taxon>
        <taxon>Pterygota</taxon>
        <taxon>Neoptera</taxon>
        <taxon>Endopterygota</taxon>
        <taxon>Diptera</taxon>
        <taxon>Brachycera</taxon>
        <taxon>Muscomorpha</taxon>
        <taxon>Ephydroidea</taxon>
        <taxon>Drosophilidae</taxon>
        <taxon>Drosophila</taxon>
    </lineage>
</organism>
<dbReference type="AlphaFoldDB" id="A0AAD4K8T4"/>
<name>A0AAD4K8T4_9MUSC</name>
<sequence length="70" mass="8116">MIFSFGMFFRLFAIAGMTWLLEIVSHIVTLINSDMKIISDIISIIITGQGVLMFFVTLWKRDLLKSFQKK</sequence>